<organism evidence="3 4">
    <name type="scientific">Nanchangia anserum</name>
    <dbReference type="NCBI Taxonomy" id="2692125"/>
    <lineage>
        <taxon>Bacteria</taxon>
        <taxon>Bacillati</taxon>
        <taxon>Actinomycetota</taxon>
        <taxon>Actinomycetes</taxon>
        <taxon>Actinomycetales</taxon>
        <taxon>Actinomycetaceae</taxon>
        <taxon>Nanchangia</taxon>
    </lineage>
</organism>
<accession>A0A8I0GC78</accession>
<feature type="domain" description="Impact N-terminal" evidence="2">
    <location>
        <begin position="17"/>
        <end position="123"/>
    </location>
</feature>
<dbReference type="PROSITE" id="PS00910">
    <property type="entry name" value="UPF0029"/>
    <property type="match status" value="1"/>
</dbReference>
<dbReference type="InterPro" id="IPR020569">
    <property type="entry name" value="UPF0029_Impact_CS"/>
</dbReference>
<dbReference type="PANTHER" id="PTHR16301:SF20">
    <property type="entry name" value="IMPACT FAMILY MEMBER YIGZ"/>
    <property type="match status" value="1"/>
</dbReference>
<sequence length="210" mass="22318">MRTLATSTPARAELTIKRSRFIAHLQRVPTEEDARAVIATIRKAEADARHNCTAFRIRAEHGVISRSSDDGEPAGTAGMPMLQTLTGGDLVDVVAVVTRYFGGIKLGTGGLVRAYSDAVAEAISAANLVELRSLTLTRLRTPLPHGGALEASLREAGALIVDTAWDTDMGLSVAATPAETQRWIGLAREVTRGELTATPMGSHIVEVPVR</sequence>
<dbReference type="InterPro" id="IPR001498">
    <property type="entry name" value="Impact_N"/>
</dbReference>
<dbReference type="EMBL" id="JACRUO010000001">
    <property type="protein sequence ID" value="MBD3688878.1"/>
    <property type="molecule type" value="Genomic_DNA"/>
</dbReference>
<gene>
    <name evidence="3" type="ORF">H8R10_01300</name>
</gene>
<name>A0A8I0GC78_9ACTO</name>
<keyword evidence="4" id="KW-1185">Reference proteome</keyword>
<protein>
    <submittedName>
        <fullName evidence="3">YigZ family protein</fullName>
    </submittedName>
</protein>
<reference evidence="3 4" key="1">
    <citation type="submission" date="2020-08" db="EMBL/GenBank/DDBJ databases">
        <title>Winkia gen. nov., sp. nov., isolated from faeces of the Anser albifrons in China.</title>
        <authorList>
            <person name="Liu Q."/>
        </authorList>
    </citation>
    <scope>NUCLEOTIDE SEQUENCE [LARGE SCALE GENOMIC DNA]</scope>
    <source>
        <strain evidence="3 4">C62</strain>
    </source>
</reference>
<dbReference type="SUPFAM" id="SSF54211">
    <property type="entry name" value="Ribosomal protein S5 domain 2-like"/>
    <property type="match status" value="1"/>
</dbReference>
<evidence type="ECO:0000256" key="1">
    <source>
        <dbReference type="ARBA" id="ARBA00007665"/>
    </source>
</evidence>
<dbReference type="PANTHER" id="PTHR16301">
    <property type="entry name" value="IMPACT-RELATED"/>
    <property type="match status" value="1"/>
</dbReference>
<dbReference type="Gene3D" id="3.30.230.30">
    <property type="entry name" value="Impact, N-terminal domain"/>
    <property type="match status" value="1"/>
</dbReference>
<dbReference type="RefSeq" id="WP_191070971.1">
    <property type="nucleotide sequence ID" value="NZ_CP060506.1"/>
</dbReference>
<proteinExistence type="inferred from homology"/>
<comment type="similarity">
    <text evidence="1">Belongs to the IMPACT family.</text>
</comment>
<dbReference type="AlphaFoldDB" id="A0A8I0GC78"/>
<dbReference type="InterPro" id="IPR036956">
    <property type="entry name" value="Impact_N_sf"/>
</dbReference>
<dbReference type="InterPro" id="IPR020568">
    <property type="entry name" value="Ribosomal_Su5_D2-typ_SF"/>
</dbReference>
<dbReference type="InterPro" id="IPR023582">
    <property type="entry name" value="Impact"/>
</dbReference>
<evidence type="ECO:0000259" key="2">
    <source>
        <dbReference type="Pfam" id="PF01205"/>
    </source>
</evidence>
<evidence type="ECO:0000313" key="4">
    <source>
        <dbReference type="Proteomes" id="UP000627538"/>
    </source>
</evidence>
<comment type="caution">
    <text evidence="3">The sequence shown here is derived from an EMBL/GenBank/DDBJ whole genome shotgun (WGS) entry which is preliminary data.</text>
</comment>
<dbReference type="Pfam" id="PF01205">
    <property type="entry name" value="Impact_N"/>
    <property type="match status" value="1"/>
</dbReference>
<dbReference type="GO" id="GO:0006446">
    <property type="term" value="P:regulation of translational initiation"/>
    <property type="evidence" value="ECO:0007669"/>
    <property type="project" value="TreeGrafter"/>
</dbReference>
<dbReference type="GO" id="GO:0005737">
    <property type="term" value="C:cytoplasm"/>
    <property type="evidence" value="ECO:0007669"/>
    <property type="project" value="TreeGrafter"/>
</dbReference>
<evidence type="ECO:0000313" key="3">
    <source>
        <dbReference type="EMBL" id="MBD3688878.1"/>
    </source>
</evidence>
<dbReference type="Proteomes" id="UP000627538">
    <property type="component" value="Unassembled WGS sequence"/>
</dbReference>